<evidence type="ECO:0000259" key="7">
    <source>
        <dbReference type="PROSITE" id="PS50850"/>
    </source>
</evidence>
<dbReference type="Gene3D" id="1.20.1250.20">
    <property type="entry name" value="MFS general substrate transporter like domains"/>
    <property type="match status" value="1"/>
</dbReference>
<feature type="domain" description="Major facilitator superfamily (MFS) profile" evidence="7">
    <location>
        <begin position="18"/>
        <end position="398"/>
    </location>
</feature>
<dbReference type="AlphaFoldDB" id="A0A2V1JYV9"/>
<dbReference type="InterPro" id="IPR050189">
    <property type="entry name" value="MFS_Efflux_Transporters"/>
</dbReference>
<comment type="caution">
    <text evidence="8">The sequence shown here is derived from an EMBL/GenBank/DDBJ whole genome shotgun (WGS) entry which is preliminary data.</text>
</comment>
<dbReference type="Pfam" id="PF07690">
    <property type="entry name" value="MFS_1"/>
    <property type="match status" value="1"/>
</dbReference>
<evidence type="ECO:0000256" key="5">
    <source>
        <dbReference type="ARBA" id="ARBA00023136"/>
    </source>
</evidence>
<dbReference type="SUPFAM" id="SSF103473">
    <property type="entry name" value="MFS general substrate transporter"/>
    <property type="match status" value="1"/>
</dbReference>
<keyword evidence="9" id="KW-1185">Reference proteome</keyword>
<dbReference type="PROSITE" id="PS50850">
    <property type="entry name" value="MFS"/>
    <property type="match status" value="1"/>
</dbReference>
<dbReference type="InterPro" id="IPR036259">
    <property type="entry name" value="MFS_trans_sf"/>
</dbReference>
<evidence type="ECO:0000313" key="8">
    <source>
        <dbReference type="EMBL" id="PWF24102.1"/>
    </source>
</evidence>
<dbReference type="Proteomes" id="UP000245212">
    <property type="component" value="Unassembled WGS sequence"/>
</dbReference>
<keyword evidence="5 6" id="KW-0472">Membrane</keyword>
<dbReference type="PANTHER" id="PTHR43124">
    <property type="entry name" value="PURINE EFFLUX PUMP PBUE"/>
    <property type="match status" value="1"/>
</dbReference>
<dbReference type="GO" id="GO:0022857">
    <property type="term" value="F:transmembrane transporter activity"/>
    <property type="evidence" value="ECO:0007669"/>
    <property type="project" value="InterPro"/>
</dbReference>
<feature type="transmembrane region" description="Helical" evidence="6">
    <location>
        <begin position="167"/>
        <end position="188"/>
    </location>
</feature>
<evidence type="ECO:0000256" key="1">
    <source>
        <dbReference type="ARBA" id="ARBA00004651"/>
    </source>
</evidence>
<sequence>MHTDVENAARGSTKSFAVVGLIALGAFALGMASYVTAGLIPLIEGAFSVPVSVAAQLVTVFTLAYGLGSPLCVAVLPARRRRAGLLWALGLFVAANVASACAGSFAWLLFWRSLAGVGAGVYLALGIAASTAIVAPGQRGRAIALMMGGMAGGTVLGVPLGLMLAQWFGWTAALWLVAVLGGLSWLGLWMRLPELPQDGPAVRWHDRLCLLRDSRVLGTLLVSLLAAVASLGLYTYLAALLLAVSPGGLVDATPWLWAWGAGGLLGSFLVVPLADRVAPGRLTLGIMVWLAVALGVTPFAAAWQPWLALLPVAVWGAVGWALQVPQNNLLVNERERQGDGDLAVALNESALYLGSALGAAGGGILLAAGASYDALGVTAGAVAAVGAALQVFNLRCARR</sequence>
<evidence type="ECO:0000313" key="9">
    <source>
        <dbReference type="Proteomes" id="UP000245212"/>
    </source>
</evidence>
<proteinExistence type="predicted"/>
<feature type="transmembrane region" description="Helical" evidence="6">
    <location>
        <begin position="312"/>
        <end position="330"/>
    </location>
</feature>
<feature type="transmembrane region" description="Helical" evidence="6">
    <location>
        <begin position="350"/>
        <end position="368"/>
    </location>
</feature>
<name>A0A2V1JYV9_9BURK</name>
<evidence type="ECO:0000256" key="6">
    <source>
        <dbReference type="SAM" id="Phobius"/>
    </source>
</evidence>
<evidence type="ECO:0000256" key="4">
    <source>
        <dbReference type="ARBA" id="ARBA00022989"/>
    </source>
</evidence>
<gene>
    <name evidence="8" type="ORF">DD235_07280</name>
</gene>
<dbReference type="CDD" id="cd17324">
    <property type="entry name" value="MFS_NepI_like"/>
    <property type="match status" value="1"/>
</dbReference>
<dbReference type="InterPro" id="IPR020846">
    <property type="entry name" value="MFS_dom"/>
</dbReference>
<feature type="transmembrane region" description="Helical" evidence="6">
    <location>
        <begin position="114"/>
        <end position="135"/>
    </location>
</feature>
<keyword evidence="4 6" id="KW-1133">Transmembrane helix</keyword>
<accession>A0A2V1JYV9</accession>
<feature type="transmembrane region" description="Helical" evidence="6">
    <location>
        <begin position="256"/>
        <end position="274"/>
    </location>
</feature>
<evidence type="ECO:0000256" key="3">
    <source>
        <dbReference type="ARBA" id="ARBA00022692"/>
    </source>
</evidence>
<protein>
    <submittedName>
        <fullName evidence="8">MFS transporter</fullName>
    </submittedName>
</protein>
<dbReference type="RefSeq" id="WP_109061380.1">
    <property type="nucleotide sequence ID" value="NZ_QETA01000002.1"/>
</dbReference>
<keyword evidence="3 6" id="KW-0812">Transmembrane</keyword>
<feature type="transmembrane region" description="Helical" evidence="6">
    <location>
        <begin position="374"/>
        <end position="394"/>
    </location>
</feature>
<feature type="transmembrane region" description="Helical" evidence="6">
    <location>
        <begin position="16"/>
        <end position="43"/>
    </location>
</feature>
<dbReference type="EMBL" id="QETA01000002">
    <property type="protein sequence ID" value="PWF24102.1"/>
    <property type="molecule type" value="Genomic_DNA"/>
</dbReference>
<dbReference type="InterPro" id="IPR011701">
    <property type="entry name" value="MFS"/>
</dbReference>
<feature type="transmembrane region" description="Helical" evidence="6">
    <location>
        <begin position="286"/>
        <end position="306"/>
    </location>
</feature>
<dbReference type="PANTHER" id="PTHR43124:SF10">
    <property type="entry name" value="PURINE EFFLUX PUMP PBUE"/>
    <property type="match status" value="1"/>
</dbReference>
<dbReference type="GO" id="GO:0005886">
    <property type="term" value="C:plasma membrane"/>
    <property type="evidence" value="ECO:0007669"/>
    <property type="project" value="UniProtKB-SubCell"/>
</dbReference>
<comment type="subcellular location">
    <subcellularLocation>
        <location evidence="1">Cell membrane</location>
        <topology evidence="1">Multi-pass membrane protein</topology>
    </subcellularLocation>
</comment>
<reference evidence="9" key="1">
    <citation type="submission" date="2018-05" db="EMBL/GenBank/DDBJ databases">
        <authorList>
            <person name="Li Y."/>
        </authorList>
    </citation>
    <scope>NUCLEOTIDE SEQUENCE [LARGE SCALE GENOMIC DNA]</scope>
    <source>
        <strain evidence="9">3d-2-2</strain>
    </source>
</reference>
<feature type="transmembrane region" description="Helical" evidence="6">
    <location>
        <begin position="142"/>
        <end position="161"/>
    </location>
</feature>
<feature type="transmembrane region" description="Helical" evidence="6">
    <location>
        <begin position="55"/>
        <end position="78"/>
    </location>
</feature>
<feature type="transmembrane region" description="Helical" evidence="6">
    <location>
        <begin position="216"/>
        <end position="244"/>
    </location>
</feature>
<organism evidence="8 9">
    <name type="scientific">Corticimicrobacter populi</name>
    <dbReference type="NCBI Taxonomy" id="2175229"/>
    <lineage>
        <taxon>Bacteria</taxon>
        <taxon>Pseudomonadati</taxon>
        <taxon>Pseudomonadota</taxon>
        <taxon>Betaproteobacteria</taxon>
        <taxon>Burkholderiales</taxon>
        <taxon>Alcaligenaceae</taxon>
        <taxon>Corticimicrobacter</taxon>
    </lineage>
</organism>
<keyword evidence="2" id="KW-1003">Cell membrane</keyword>
<evidence type="ECO:0000256" key="2">
    <source>
        <dbReference type="ARBA" id="ARBA00022475"/>
    </source>
</evidence>
<feature type="transmembrane region" description="Helical" evidence="6">
    <location>
        <begin position="85"/>
        <end position="108"/>
    </location>
</feature>